<feature type="compositionally biased region" description="Polar residues" evidence="1">
    <location>
        <begin position="1209"/>
        <end position="1227"/>
    </location>
</feature>
<accession>A0A9Q5HYD4</accession>
<evidence type="ECO:0008006" key="4">
    <source>
        <dbReference type="Google" id="ProtNLM"/>
    </source>
</evidence>
<keyword evidence="3" id="KW-1185">Reference proteome</keyword>
<sequence>MPSTLPSPPLSSEDKENRPPTTTESKSSPRKAIEWASTKEVFSYAPVSRRSLELPNVPRKPRKSILKPSRPSLPCAPEKKRDETPLPNDALENAQYLEYPVSVIIGEESTLRELTEAYSILTARIRQAIPQSFFSSPNRATRHALFDPLRREAEVLSSCIARDLGRIFVDPFVPPNSPPSTPTKDKKSILPTPQGSPASKKGGMNEEQVKYARDLSTVASATIRFLTLALQIPAIYNVFTTKQLNSILTALLAIPLAESIRSPTARKICGFAMTALQTQRLPDSILTNAAPRIAFALKRAIEGELGREGKKGATAEAFRAVHDLSIYRPVIFIPILHIYLTTLLESLLTPSNVLRVLAAHALGGFVLGLIQAKDDFEDVLLEISPVVSEFFLRKTPQENSQTTILRTLRTALQNAEPSHHAQGPFWATSVLASLTVLLGPALLRERQLLVEYRATIDIGLKARKRIVRAIISTIWGPLIWVWQRWRASVNEVSVDSDDQSEDASEQEKVKKCFSAMLRMTVHLPVGIAFIGALLGEHHDNCRQDDLHFALFQLGMSARQGGESAQRALELLDRLVNSREDEGFYEHWTENFLEKLVPSSLLSVSPGLLTVDISVVALSPVVESIVAVQPSPVDVRPLADEEKCAPGVWTRIKDAWILCIEQLEMSENDSAPDALLDIWTGLIRMGLINAEGKYDSPLLTEYASQCAEVLISIFTNESIDLRERLDDAKFASTSSVKTLAECDVSAAANMRLKLRLVRALWTAMVDILPASSTGGAWKPMIKFLVRHQDVLVPSSEEESDDENEALSEWSQFCAQVAALASSPEITNLIWEHTWEWDTKMRARAWRGYTRGWVDGAKGSWREATGILGLPFRVDSPWDMSGADLSAWSSLLAYAVEMAARDHVDAPEVLEIVVSHIDQQRITSLSSALRVADCLFEMLKRHIENCSELPLDVIDLVHEVLLTSYPPEPRNKVDANWLLRSVQSCISNCPANLIIELLERLHDGLCAWFSDECALFSSEEYSREIIPLFQTLLIALEPLPPSPQILQSFSALFASALQTDPDTRELSSDRAEALSAFTDFWNNNCLSFEAPCGRWSDGILHALGLAFPTTLLENSSECETIESGHLEVQGLADELIASDEEDELDVLPRTTTPRRHPNTQIPLPASYANHDASILPPTPKKSTKYSQFPDGPRLPGLFSSLSPPKDASRVKSWNPSQRSRTASNSTTGSDDTEKENISPRKTGIGMVHSGTKRGSIDPDCSPSSAKRLRTQTFGSDDSEDARTVEAVLHVGDTLHAAERLPFGSVNVNANLVQTPTKRTRTRIAPSLGIMDISQCTRVNKIQKARDNVKATRSARRLAAADDDDTDDGEYLPSSSELESEEEDNGPSSSSSPIGPSTPRAARQAEYAIAITEDPASDDVVTSSSPTRNICRMARAERLSSNSKMYGRKTNGPAPPSRYLTWSMAN</sequence>
<feature type="compositionally biased region" description="Pro residues" evidence="1">
    <location>
        <begin position="172"/>
        <end position="181"/>
    </location>
</feature>
<organism evidence="2 3">
    <name type="scientific">Sanghuangporus baumii</name>
    <name type="common">Phellinus baumii</name>
    <dbReference type="NCBI Taxonomy" id="108892"/>
    <lineage>
        <taxon>Eukaryota</taxon>
        <taxon>Fungi</taxon>
        <taxon>Dikarya</taxon>
        <taxon>Basidiomycota</taxon>
        <taxon>Agaricomycotina</taxon>
        <taxon>Agaricomycetes</taxon>
        <taxon>Hymenochaetales</taxon>
        <taxon>Hymenochaetaceae</taxon>
        <taxon>Sanghuangporus</taxon>
    </lineage>
</organism>
<gene>
    <name evidence="2" type="ORF">A7U60_g4570</name>
</gene>
<evidence type="ECO:0000313" key="3">
    <source>
        <dbReference type="Proteomes" id="UP000757232"/>
    </source>
</evidence>
<feature type="region of interest" description="Disordered" evidence="1">
    <location>
        <begin position="1"/>
        <end position="32"/>
    </location>
</feature>
<proteinExistence type="predicted"/>
<protein>
    <recommendedName>
        <fullName evidence="4">Telomere-associated protein Rif1 N-terminal domain-containing protein</fullName>
    </recommendedName>
</protein>
<dbReference type="InterPro" id="IPR016024">
    <property type="entry name" value="ARM-type_fold"/>
</dbReference>
<evidence type="ECO:0000256" key="1">
    <source>
        <dbReference type="SAM" id="MobiDB-lite"/>
    </source>
</evidence>
<feature type="region of interest" description="Disordered" evidence="1">
    <location>
        <begin position="1342"/>
        <end position="1426"/>
    </location>
</feature>
<feature type="region of interest" description="Disordered" evidence="1">
    <location>
        <begin position="1137"/>
        <end position="1278"/>
    </location>
</feature>
<dbReference type="OrthoDB" id="2591260at2759"/>
<dbReference type="Proteomes" id="UP000757232">
    <property type="component" value="Unassembled WGS sequence"/>
</dbReference>
<reference evidence="2" key="1">
    <citation type="submission" date="2016-06" db="EMBL/GenBank/DDBJ databases">
        <title>Draft Genome sequence of the fungus Inonotus baumii.</title>
        <authorList>
            <person name="Zhu H."/>
            <person name="Lin W."/>
        </authorList>
    </citation>
    <scope>NUCLEOTIDE SEQUENCE</scope>
    <source>
        <strain evidence="2">821</strain>
    </source>
</reference>
<comment type="caution">
    <text evidence="2">The sequence shown here is derived from an EMBL/GenBank/DDBJ whole genome shotgun (WGS) entry which is preliminary data.</text>
</comment>
<feature type="region of interest" description="Disordered" evidence="1">
    <location>
        <begin position="1438"/>
        <end position="1463"/>
    </location>
</feature>
<name>A0A9Q5HYD4_SANBA</name>
<feature type="region of interest" description="Disordered" evidence="1">
    <location>
        <begin position="171"/>
        <end position="205"/>
    </location>
</feature>
<feature type="compositionally biased region" description="Acidic residues" evidence="1">
    <location>
        <begin position="1358"/>
        <end position="1367"/>
    </location>
</feature>
<dbReference type="EMBL" id="LNZH02000181">
    <property type="protein sequence ID" value="OCB88269.1"/>
    <property type="molecule type" value="Genomic_DNA"/>
</dbReference>
<dbReference type="SUPFAM" id="SSF48371">
    <property type="entry name" value="ARM repeat"/>
    <property type="match status" value="1"/>
</dbReference>
<feature type="region of interest" description="Disordered" evidence="1">
    <location>
        <begin position="52"/>
        <end position="87"/>
    </location>
</feature>
<feature type="compositionally biased region" description="Low complexity" evidence="1">
    <location>
        <begin position="1383"/>
        <end position="1396"/>
    </location>
</feature>
<evidence type="ECO:0000313" key="2">
    <source>
        <dbReference type="EMBL" id="OCB88269.1"/>
    </source>
</evidence>